<evidence type="ECO:0000256" key="3">
    <source>
        <dbReference type="ARBA" id="ARBA00005417"/>
    </source>
</evidence>
<dbReference type="RefSeq" id="WP_345430717.1">
    <property type="nucleotide sequence ID" value="NZ_BAABHK010000003.1"/>
</dbReference>
<feature type="transmembrane region" description="Helical" evidence="11">
    <location>
        <begin position="21"/>
        <end position="44"/>
    </location>
</feature>
<feature type="transmembrane region" description="Helical" evidence="11">
    <location>
        <begin position="200"/>
        <end position="223"/>
    </location>
</feature>
<evidence type="ECO:0000256" key="5">
    <source>
        <dbReference type="ARBA" id="ARBA00022475"/>
    </source>
</evidence>
<dbReference type="PROSITE" id="PS00211">
    <property type="entry name" value="ABC_TRANSPORTER_1"/>
    <property type="match status" value="1"/>
</dbReference>
<dbReference type="PROSITE" id="PS50928">
    <property type="entry name" value="ABC_TM1"/>
    <property type="match status" value="1"/>
</dbReference>
<keyword evidence="5" id="KW-1003">Cell membrane</keyword>
<dbReference type="SMART" id="SM00382">
    <property type="entry name" value="AAA"/>
    <property type="match status" value="1"/>
</dbReference>
<dbReference type="PANTHER" id="PTHR43297:SF2">
    <property type="entry name" value="DIPEPTIDE TRANSPORT ATP-BINDING PROTEIN DPPD"/>
    <property type="match status" value="1"/>
</dbReference>
<dbReference type="Pfam" id="PF00005">
    <property type="entry name" value="ABC_tran"/>
    <property type="match status" value="1"/>
</dbReference>
<dbReference type="InterPro" id="IPR003593">
    <property type="entry name" value="AAA+_ATPase"/>
</dbReference>
<dbReference type="NCBIfam" id="TIGR01727">
    <property type="entry name" value="oligo_HPY"/>
    <property type="match status" value="1"/>
</dbReference>
<evidence type="ECO:0000256" key="8">
    <source>
        <dbReference type="ARBA" id="ARBA00022840"/>
    </source>
</evidence>
<evidence type="ECO:0000256" key="2">
    <source>
        <dbReference type="ARBA" id="ARBA00004202"/>
    </source>
</evidence>
<evidence type="ECO:0000256" key="1">
    <source>
        <dbReference type="ARBA" id="ARBA00004141"/>
    </source>
</evidence>
<feature type="transmembrane region" description="Helical" evidence="11">
    <location>
        <begin position="129"/>
        <end position="155"/>
    </location>
</feature>
<dbReference type="Pfam" id="PF08352">
    <property type="entry name" value="oligo_HPY"/>
    <property type="match status" value="1"/>
</dbReference>
<dbReference type="CDD" id="cd06261">
    <property type="entry name" value="TM_PBP2"/>
    <property type="match status" value="1"/>
</dbReference>
<evidence type="ECO:0000256" key="10">
    <source>
        <dbReference type="ARBA" id="ARBA00023136"/>
    </source>
</evidence>
<dbReference type="InterPro" id="IPR013563">
    <property type="entry name" value="Oligopep_ABC_C"/>
</dbReference>
<dbReference type="InterPro" id="IPR050388">
    <property type="entry name" value="ABC_Ni/Peptide_Import"/>
</dbReference>
<reference evidence="16" key="1">
    <citation type="journal article" date="2019" name="Int. J. Syst. Evol. Microbiol.">
        <title>The Global Catalogue of Microorganisms (GCM) 10K type strain sequencing project: providing services to taxonomists for standard genome sequencing and annotation.</title>
        <authorList>
            <consortium name="The Broad Institute Genomics Platform"/>
            <consortium name="The Broad Institute Genome Sequencing Center for Infectious Disease"/>
            <person name="Wu L."/>
            <person name="Ma J."/>
        </authorList>
    </citation>
    <scope>NUCLEOTIDE SEQUENCE [LARGE SCALE GENOMIC DNA]</scope>
    <source>
        <strain evidence="16">JCM 17939</strain>
    </source>
</reference>
<dbReference type="InterPro" id="IPR027417">
    <property type="entry name" value="P-loop_NTPase"/>
</dbReference>
<dbReference type="InterPro" id="IPR003439">
    <property type="entry name" value="ABC_transporter-like_ATP-bd"/>
</dbReference>
<feature type="transmembrane region" description="Helical" evidence="11">
    <location>
        <begin position="83"/>
        <end position="108"/>
    </location>
</feature>
<feature type="region of interest" description="Disordered" evidence="12">
    <location>
        <begin position="285"/>
        <end position="308"/>
    </location>
</feature>
<evidence type="ECO:0000313" key="16">
    <source>
        <dbReference type="Proteomes" id="UP001501442"/>
    </source>
</evidence>
<dbReference type="Pfam" id="PF12911">
    <property type="entry name" value="OppC_N"/>
    <property type="match status" value="1"/>
</dbReference>
<evidence type="ECO:0000313" key="15">
    <source>
        <dbReference type="EMBL" id="GAA4624161.1"/>
    </source>
</evidence>
<dbReference type="SUPFAM" id="SSF161098">
    <property type="entry name" value="MetI-like"/>
    <property type="match status" value="1"/>
</dbReference>
<dbReference type="InterPro" id="IPR000515">
    <property type="entry name" value="MetI-like"/>
</dbReference>
<feature type="domain" description="ABC transmembrane type-1" evidence="14">
    <location>
        <begin position="81"/>
        <end position="271"/>
    </location>
</feature>
<gene>
    <name evidence="15" type="ORF">GCM10023196_023230</name>
</gene>
<keyword evidence="8" id="KW-0067">ATP-binding</keyword>
<evidence type="ECO:0000256" key="12">
    <source>
        <dbReference type="SAM" id="MobiDB-lite"/>
    </source>
</evidence>
<organism evidence="15 16">
    <name type="scientific">Actinoallomurus vinaceus</name>
    <dbReference type="NCBI Taxonomy" id="1080074"/>
    <lineage>
        <taxon>Bacteria</taxon>
        <taxon>Bacillati</taxon>
        <taxon>Actinomycetota</taxon>
        <taxon>Actinomycetes</taxon>
        <taxon>Streptosporangiales</taxon>
        <taxon>Thermomonosporaceae</taxon>
        <taxon>Actinoallomurus</taxon>
    </lineage>
</organism>
<keyword evidence="16" id="KW-1185">Reference proteome</keyword>
<proteinExistence type="inferred from homology"/>
<accession>A0ABP8U724</accession>
<dbReference type="Gene3D" id="1.10.3720.10">
    <property type="entry name" value="MetI-like"/>
    <property type="match status" value="1"/>
</dbReference>
<dbReference type="EMBL" id="BAABHK010000003">
    <property type="protein sequence ID" value="GAA4624161.1"/>
    <property type="molecule type" value="Genomic_DNA"/>
</dbReference>
<evidence type="ECO:0000259" key="13">
    <source>
        <dbReference type="PROSITE" id="PS50893"/>
    </source>
</evidence>
<keyword evidence="4 11" id="KW-0813">Transport</keyword>
<dbReference type="SUPFAM" id="SSF52540">
    <property type="entry name" value="P-loop containing nucleoside triphosphate hydrolases"/>
    <property type="match status" value="1"/>
</dbReference>
<dbReference type="Gene3D" id="3.40.50.300">
    <property type="entry name" value="P-loop containing nucleotide triphosphate hydrolases"/>
    <property type="match status" value="1"/>
</dbReference>
<keyword evidence="6 11" id="KW-0812">Transmembrane</keyword>
<comment type="similarity">
    <text evidence="11">Belongs to the binding-protein-dependent transport system permease family.</text>
</comment>
<dbReference type="PROSITE" id="PS50893">
    <property type="entry name" value="ABC_TRANSPORTER_2"/>
    <property type="match status" value="1"/>
</dbReference>
<dbReference type="CDD" id="cd03257">
    <property type="entry name" value="ABC_NikE_OppD_transporters"/>
    <property type="match status" value="1"/>
</dbReference>
<dbReference type="Pfam" id="PF00528">
    <property type="entry name" value="BPD_transp_1"/>
    <property type="match status" value="1"/>
</dbReference>
<evidence type="ECO:0000259" key="14">
    <source>
        <dbReference type="PROSITE" id="PS50928"/>
    </source>
</evidence>
<evidence type="ECO:0000256" key="4">
    <source>
        <dbReference type="ARBA" id="ARBA00022448"/>
    </source>
</evidence>
<dbReference type="PANTHER" id="PTHR43297">
    <property type="entry name" value="OLIGOPEPTIDE TRANSPORT ATP-BINDING PROTEIN APPD"/>
    <property type="match status" value="1"/>
</dbReference>
<feature type="transmembrane region" description="Helical" evidence="11">
    <location>
        <begin position="244"/>
        <end position="267"/>
    </location>
</feature>
<keyword evidence="10 11" id="KW-0472">Membrane</keyword>
<dbReference type="InterPro" id="IPR025966">
    <property type="entry name" value="OppC_N"/>
</dbReference>
<dbReference type="Proteomes" id="UP001501442">
    <property type="component" value="Unassembled WGS sequence"/>
</dbReference>
<comment type="caution">
    <text evidence="15">The sequence shown here is derived from an EMBL/GenBank/DDBJ whole genome shotgun (WGS) entry which is preliminary data.</text>
</comment>
<keyword evidence="7" id="KW-0547">Nucleotide-binding</keyword>
<feature type="domain" description="ABC transporter" evidence="13">
    <location>
        <begin position="348"/>
        <end position="589"/>
    </location>
</feature>
<evidence type="ECO:0000256" key="7">
    <source>
        <dbReference type="ARBA" id="ARBA00022741"/>
    </source>
</evidence>
<dbReference type="InterPro" id="IPR035906">
    <property type="entry name" value="MetI-like_sf"/>
</dbReference>
<evidence type="ECO:0000256" key="6">
    <source>
        <dbReference type="ARBA" id="ARBA00022692"/>
    </source>
</evidence>
<comment type="subcellular location">
    <subcellularLocation>
        <location evidence="11">Cell membrane</location>
        <topology evidence="11">Multi-pass membrane protein</topology>
    </subcellularLocation>
    <subcellularLocation>
        <location evidence="2">Cell membrane</location>
        <topology evidence="2">Peripheral membrane protein</topology>
    </subcellularLocation>
    <subcellularLocation>
        <location evidence="1">Membrane</location>
        <topology evidence="1">Multi-pass membrane protein</topology>
    </subcellularLocation>
</comment>
<name>A0ABP8U724_9ACTN</name>
<evidence type="ECO:0000256" key="11">
    <source>
        <dbReference type="RuleBase" id="RU363032"/>
    </source>
</evidence>
<sequence>MRNGLAKRLSQGGVGFRRLGVPSWIALGVVLVIALAAVFAPVLAPHSPYVQEAAGGGPSGSHWMGLDSSNRDIFARLLYGARWSLVIGLGATAIALVAGALLGSVAATSRRAIDETIMRVLDVVMAFPGIALAAVLVAVFGGSIPVLVLALAFLYTPPVARVVRGNVLAQYGEDYVAAERVIGARTPHILLRHVAINCAAPILVFCTVMIADVIVFEASLSFIGAGVRPPDPSWGSVIADGKNMVLLGGWWATVFPGLVILGTVLALNILAEGISDAWATPSARVRHPHGFAPPPPGRDGASGKKDDVDALEQATPGSGEVTPLPGLAEAAARLAERARPLPEGEPVLAVENLAIGFDDQHDGVDIVDGISFEVRPGEVLGLVGESGSGKSLTALTVMGLQPRGARVRGQVRFDHKDLLALGRSARRRLLGHDMAMIYQDALSSLNPSMTIKAQLKQVVRRGGRRSPAELLELVGLDPARTLRSYPHELSGGQRQRVLIAMALSRDPKLIIADEPTTALDVTVQAQVIQLLLRLREELGFALILVSHDLALVADITDRVVVMYGGQIVETGVTSALVGAPAHHYTRGLLGSVLSLESGAERLTQIRGVVPSPADFPAGCRFSDRCPMATEVCRTETPRLDGQGLRHSAACHHPAIDLAGSMSAAGTGTPPAGPEEAR</sequence>
<dbReference type="InterPro" id="IPR017871">
    <property type="entry name" value="ABC_transporter-like_CS"/>
</dbReference>
<keyword evidence="9 11" id="KW-1133">Transmembrane helix</keyword>
<protein>
    <submittedName>
        <fullName evidence="15">Dipeptide/oligopeptide/nickel ABC transporter permease/ATP-binding protein</fullName>
    </submittedName>
</protein>
<evidence type="ECO:0000256" key="9">
    <source>
        <dbReference type="ARBA" id="ARBA00022989"/>
    </source>
</evidence>
<comment type="similarity">
    <text evidence="3">Belongs to the ABC transporter superfamily.</text>
</comment>